<dbReference type="Gene3D" id="3.30.9.10">
    <property type="entry name" value="D-Amino Acid Oxidase, subunit A, domain 2"/>
    <property type="match status" value="1"/>
</dbReference>
<accession>A0A2U3E670</accession>
<keyword evidence="8" id="KW-0560">Oxidoreductase</keyword>
<evidence type="ECO:0000256" key="3">
    <source>
        <dbReference type="ARBA" id="ARBA00010989"/>
    </source>
</evidence>
<feature type="domain" description="Amino acid transporter transmembrane" evidence="12">
    <location>
        <begin position="594"/>
        <end position="992"/>
    </location>
</feature>
<sequence>MDMNQARTNYAGPARASGAGMSRRMAIGKSSPVAVVGGGAWGLSTALHLVESGYTNVTVFDRSHSVPSPYSAANDLNKIIRAEYEDPFYTTLTLEAIERWKTPLFGPNLHQTGYINCTSGRAPQRSVDTLAKNFASASCLPTFANEIRILREKKDFNNVAWQLTGELTGFNGYFNRLAGYAHSGNTLARVQAFCASKGVRFLLGERVGKVEAFIYNVCGRCTGVRTADGSTHDAVVTICALGANAATLLTEDEVNLLRGIPVVNVRDLGFFFEPDPHTRLLKLCPLGGGYTNTGVDGVSLPPGSVSEPGWGSFVPPDDERKLRALLREVLPWLADRPFVDNKFCWFSDTPDSEYCIDFVPGSSNSLVVLAGDSGHGFKMMPTVGKWVLELLDAGRQALPRWQWKSNQGKAAWEGGVSWRVGNSKEMRDLIVTTMKYRYIDDRPLPLEARSNTLVPPHVPDVAGQPDWSTGARAMSTTTTPQALTGTRNWKARKRFISPQLPWIECHNFPNVIHRYLGTPESLNRNDVEPASDDFVSEIQVLNTWPSILLRRHAPQLTIGRDAHSHPGGDSEHVATAHDAVFGEITDKGPNYRNVGWLGTTALMMKTQIGLGVLSIPASFDVLGLIPGMLCMIAIAIITTWSDYIIGVFKRRHPEVYCIDDAGAKMFGRVGREVLGIGFCIYWIFVAGSGMIGMSIGLNAVSTHGACTAVFVVVAAIVCFACASIRTLGRISWLAWFGLACIMTAILVVTIAVGIQDRPATAPPHGPWASDFKLFKKPTFTSAISAVSALVFAYAGTPAFFNIVSEMRDPRQYTRSLLVCQSGVTTTYTAIGCVVYYFCGSYVASPALGSAGVFMKKVAYGLALPGLTVTTTLSIHLPAKCAFVRILRGSRHLTANTLVHWAVWLGCTFCATLIAYLVASGIPEFGALVSLVGALLGTLMSFQPMGCMWLYDNWGKRHTQQERSLRWIAMVGFSGFVVVSGTFLMVAGTYGSIVTIIDIFKSSGHSAVWTCKDNSNSV</sequence>
<comment type="caution">
    <text evidence="13">The sequence shown here is derived from an EMBL/GenBank/DDBJ whole genome shotgun (WGS) entry which is preliminary data.</text>
</comment>
<dbReference type="InterPro" id="IPR006076">
    <property type="entry name" value="FAD-dep_OxRdtase"/>
</dbReference>
<feature type="transmembrane region" description="Helical" evidence="10">
    <location>
        <begin position="815"/>
        <end position="837"/>
    </location>
</feature>
<evidence type="ECO:0000256" key="9">
    <source>
        <dbReference type="ARBA" id="ARBA00023136"/>
    </source>
</evidence>
<evidence type="ECO:0000256" key="4">
    <source>
        <dbReference type="ARBA" id="ARBA00022630"/>
    </source>
</evidence>
<evidence type="ECO:0000259" key="12">
    <source>
        <dbReference type="Pfam" id="PF01490"/>
    </source>
</evidence>
<proteinExistence type="inferred from homology"/>
<dbReference type="AlphaFoldDB" id="A0A2U3E670"/>
<dbReference type="InterPro" id="IPR045170">
    <property type="entry name" value="MTOX"/>
</dbReference>
<feature type="transmembrane region" description="Helical" evidence="10">
    <location>
        <begin position="779"/>
        <end position="803"/>
    </location>
</feature>
<feature type="transmembrane region" description="Helical" evidence="10">
    <location>
        <begin position="732"/>
        <end position="754"/>
    </location>
</feature>
<comment type="cofactor">
    <cofactor evidence="1">
        <name>FAD</name>
        <dbReference type="ChEBI" id="CHEBI:57692"/>
    </cofactor>
</comment>
<evidence type="ECO:0000256" key="7">
    <source>
        <dbReference type="ARBA" id="ARBA00022989"/>
    </source>
</evidence>
<dbReference type="InterPro" id="IPR013057">
    <property type="entry name" value="AA_transpt_TM"/>
</dbReference>
<feature type="transmembrane region" description="Helical" evidence="10">
    <location>
        <begin position="621"/>
        <end position="641"/>
    </location>
</feature>
<evidence type="ECO:0000256" key="5">
    <source>
        <dbReference type="ARBA" id="ARBA00022692"/>
    </source>
</evidence>
<evidence type="ECO:0000256" key="10">
    <source>
        <dbReference type="SAM" id="Phobius"/>
    </source>
</evidence>
<reference evidence="13 14" key="1">
    <citation type="journal article" date="2016" name="Front. Microbiol.">
        <title>Genome and transcriptome sequences reveal the specific parasitism of the nematophagous Purpureocillium lilacinum 36-1.</title>
        <authorList>
            <person name="Xie J."/>
            <person name="Li S."/>
            <person name="Mo C."/>
            <person name="Xiao X."/>
            <person name="Peng D."/>
            <person name="Wang G."/>
            <person name="Xiao Y."/>
        </authorList>
    </citation>
    <scope>NUCLEOTIDE SEQUENCE [LARGE SCALE GENOMIC DNA]</scope>
    <source>
        <strain evidence="13 14">36-1</strain>
    </source>
</reference>
<keyword evidence="5 10" id="KW-0812">Transmembrane</keyword>
<evidence type="ECO:0000313" key="13">
    <source>
        <dbReference type="EMBL" id="PWI69993.1"/>
    </source>
</evidence>
<dbReference type="Gene3D" id="3.50.50.60">
    <property type="entry name" value="FAD/NAD(P)-binding domain"/>
    <property type="match status" value="1"/>
</dbReference>
<keyword evidence="7 10" id="KW-1133">Transmembrane helix</keyword>
<dbReference type="FunFam" id="1.20.1740.10:FF:000039">
    <property type="entry name" value="Neutral amino acid transporter (Eurofung)"/>
    <property type="match status" value="1"/>
</dbReference>
<dbReference type="GO" id="GO:0051698">
    <property type="term" value="F:saccharopine oxidase activity"/>
    <property type="evidence" value="ECO:0007669"/>
    <property type="project" value="TreeGrafter"/>
</dbReference>
<feature type="transmembrane region" description="Helical" evidence="10">
    <location>
        <begin position="857"/>
        <end position="876"/>
    </location>
</feature>
<keyword evidence="9 10" id="KW-0472">Membrane</keyword>
<dbReference type="Pfam" id="PF01266">
    <property type="entry name" value="DAO"/>
    <property type="match status" value="1"/>
</dbReference>
<comment type="subcellular location">
    <subcellularLocation>
        <location evidence="2">Membrane</location>
    </subcellularLocation>
</comment>
<evidence type="ECO:0000256" key="1">
    <source>
        <dbReference type="ARBA" id="ARBA00001974"/>
    </source>
</evidence>
<dbReference type="GO" id="GO:0016020">
    <property type="term" value="C:membrane"/>
    <property type="evidence" value="ECO:0007669"/>
    <property type="project" value="UniProtKB-SubCell"/>
</dbReference>
<dbReference type="PANTHER" id="PTHR10961:SF26">
    <property type="entry name" value="L-SACCHAROPINE OXIDASE"/>
    <property type="match status" value="1"/>
</dbReference>
<keyword evidence="4" id="KW-0285">Flavoprotein</keyword>
<dbReference type="Proteomes" id="UP000245956">
    <property type="component" value="Unassembled WGS sequence"/>
</dbReference>
<name>A0A2U3E670_PURLI</name>
<evidence type="ECO:0000313" key="14">
    <source>
        <dbReference type="Proteomes" id="UP000245956"/>
    </source>
</evidence>
<feature type="transmembrane region" description="Helical" evidence="10">
    <location>
        <begin position="701"/>
        <end position="720"/>
    </location>
</feature>
<keyword evidence="6" id="KW-0274">FAD</keyword>
<dbReference type="EMBL" id="LCWV01000010">
    <property type="protein sequence ID" value="PWI69993.1"/>
    <property type="molecule type" value="Genomic_DNA"/>
</dbReference>
<dbReference type="PANTHER" id="PTHR10961">
    <property type="entry name" value="PEROXISOMAL SARCOSINE OXIDASE"/>
    <property type="match status" value="1"/>
</dbReference>
<dbReference type="SUPFAM" id="SSF51905">
    <property type="entry name" value="FAD/NAD(P)-binding domain"/>
    <property type="match status" value="1"/>
</dbReference>
<evidence type="ECO:0000259" key="11">
    <source>
        <dbReference type="Pfam" id="PF01266"/>
    </source>
</evidence>
<dbReference type="InterPro" id="IPR036188">
    <property type="entry name" value="FAD/NAD-bd_sf"/>
</dbReference>
<evidence type="ECO:0000256" key="8">
    <source>
        <dbReference type="ARBA" id="ARBA00023002"/>
    </source>
</evidence>
<dbReference type="Pfam" id="PF01490">
    <property type="entry name" value="Aa_trans"/>
    <property type="match status" value="1"/>
</dbReference>
<evidence type="ECO:0000256" key="2">
    <source>
        <dbReference type="ARBA" id="ARBA00004370"/>
    </source>
</evidence>
<organism evidence="13 14">
    <name type="scientific">Purpureocillium lilacinum</name>
    <name type="common">Paecilomyces lilacinus</name>
    <dbReference type="NCBI Taxonomy" id="33203"/>
    <lineage>
        <taxon>Eukaryota</taxon>
        <taxon>Fungi</taxon>
        <taxon>Dikarya</taxon>
        <taxon>Ascomycota</taxon>
        <taxon>Pezizomycotina</taxon>
        <taxon>Sordariomycetes</taxon>
        <taxon>Hypocreomycetidae</taxon>
        <taxon>Hypocreales</taxon>
        <taxon>Ophiocordycipitaceae</taxon>
        <taxon>Purpureocillium</taxon>
    </lineage>
</organism>
<comment type="similarity">
    <text evidence="3">Belongs to the MSOX/MTOX family.</text>
</comment>
<dbReference type="GO" id="GO:0008115">
    <property type="term" value="F:sarcosine oxidase activity"/>
    <property type="evidence" value="ECO:0007669"/>
    <property type="project" value="TreeGrafter"/>
</dbReference>
<feature type="transmembrane region" description="Helical" evidence="10">
    <location>
        <begin position="924"/>
        <end position="945"/>
    </location>
</feature>
<evidence type="ECO:0000256" key="6">
    <source>
        <dbReference type="ARBA" id="ARBA00022827"/>
    </source>
</evidence>
<feature type="domain" description="FAD dependent oxidoreductase" evidence="11">
    <location>
        <begin position="33"/>
        <end position="390"/>
    </location>
</feature>
<protein>
    <submittedName>
        <fullName evidence="13">Amino acid transporter</fullName>
    </submittedName>
</protein>
<feature type="transmembrane region" description="Helical" evidence="10">
    <location>
        <begin position="966"/>
        <end position="992"/>
    </location>
</feature>
<feature type="transmembrane region" description="Helical" evidence="10">
    <location>
        <begin position="897"/>
        <end position="918"/>
    </location>
</feature>
<gene>
    <name evidence="13" type="ORF">PCL_00137</name>
</gene>
<feature type="transmembrane region" description="Helical" evidence="10">
    <location>
        <begin position="673"/>
        <end position="695"/>
    </location>
</feature>
<dbReference type="GO" id="GO:0050660">
    <property type="term" value="F:flavin adenine dinucleotide binding"/>
    <property type="evidence" value="ECO:0007669"/>
    <property type="project" value="InterPro"/>
</dbReference>